<sequence length="535" mass="60240">MDGIYPLHNLAGTVAAVTTKPALLLVLVPLVSIVLWYVTSYLASPLRRYPGPPLAAWTNYWRMYHAHGGSMHVVSKKLHDKYGPVVRMAPNYLDLDYSSLIKTCFDRNGVWRKTEWHGVSGVKMGPHIFYNIFSETDPVEHARIKKPIAKYFTTSGVLPMEPHVDTVLSYLVKQLEKKSAEAGQEMGAPFDFGEWVMYYAWDVVGQATFGKPIGYLEHGCDFDGTLKVSEKAMHYLVTIGMQYKLDNLLDKNPIFRIGPPSFGNITAVAMGHLMSRYAGTDGHDAAQPDFLDRYIEAKKLHPDDVDDNRILSYLLVNLAAGADTTAVSLKSVFYLSVKHPRVWKRLQADILAAPFASKGTLHLPAPYAQTRAIPYLEAVIREALRLYPGNCFPQERYVPAGGLRLPDGSLVAEGTAVGFNAYVLHRNKEVWGEDAEEFRPERFLRGVEESEEEFKARMTRLNNCDLSFGEGSRKCIGMNLGMMEVYKTVATLIARFEFELADPEAEWTIHNRLFPAQSGVIMRIRRRPGMRLVDE</sequence>
<dbReference type="Gene3D" id="1.10.630.10">
    <property type="entry name" value="Cytochrome P450"/>
    <property type="match status" value="1"/>
</dbReference>
<accession>A0AAJ0BT66</accession>
<evidence type="ECO:0000256" key="6">
    <source>
        <dbReference type="PIRSR" id="PIRSR602401-1"/>
    </source>
</evidence>
<dbReference type="Proteomes" id="UP001244011">
    <property type="component" value="Unassembled WGS sequence"/>
</dbReference>
<dbReference type="PRINTS" id="PR00463">
    <property type="entry name" value="EP450I"/>
</dbReference>
<dbReference type="RefSeq" id="XP_060280038.1">
    <property type="nucleotide sequence ID" value="XM_060422677.1"/>
</dbReference>
<evidence type="ECO:0000313" key="9">
    <source>
        <dbReference type="EMBL" id="KAK1763825.1"/>
    </source>
</evidence>
<dbReference type="InterPro" id="IPR050121">
    <property type="entry name" value="Cytochrome_P450_monoxygenase"/>
</dbReference>
<keyword evidence="7" id="KW-0503">Monooxygenase</keyword>
<dbReference type="GO" id="GO:0005506">
    <property type="term" value="F:iron ion binding"/>
    <property type="evidence" value="ECO:0007669"/>
    <property type="project" value="InterPro"/>
</dbReference>
<dbReference type="Pfam" id="PF00067">
    <property type="entry name" value="p450"/>
    <property type="match status" value="1"/>
</dbReference>
<reference evidence="9" key="1">
    <citation type="submission" date="2023-06" db="EMBL/GenBank/DDBJ databases">
        <title>Genome-scale phylogeny and comparative genomics of the fungal order Sordariales.</title>
        <authorList>
            <consortium name="Lawrence Berkeley National Laboratory"/>
            <person name="Hensen N."/>
            <person name="Bonometti L."/>
            <person name="Westerberg I."/>
            <person name="Brannstrom I.O."/>
            <person name="Guillou S."/>
            <person name="Cros-Aarteil S."/>
            <person name="Calhoun S."/>
            <person name="Haridas S."/>
            <person name="Kuo A."/>
            <person name="Mondo S."/>
            <person name="Pangilinan J."/>
            <person name="Riley R."/>
            <person name="Labutti K."/>
            <person name="Andreopoulos B."/>
            <person name="Lipzen A."/>
            <person name="Chen C."/>
            <person name="Yanf M."/>
            <person name="Daum C."/>
            <person name="Ng V."/>
            <person name="Clum A."/>
            <person name="Steindorff A."/>
            <person name="Ohm R."/>
            <person name="Martin F."/>
            <person name="Silar P."/>
            <person name="Natvig D."/>
            <person name="Lalanne C."/>
            <person name="Gautier V."/>
            <person name="Ament-Velasquez S.L."/>
            <person name="Kruys A."/>
            <person name="Hutchinson M.I."/>
            <person name="Powell A.J."/>
            <person name="Barry K."/>
            <person name="Miller A.N."/>
            <person name="Grigoriev I.V."/>
            <person name="Debuchy R."/>
            <person name="Gladieux P."/>
            <person name="Thoren M.H."/>
            <person name="Johannesson H."/>
        </authorList>
    </citation>
    <scope>NUCLEOTIDE SEQUENCE</scope>
    <source>
        <strain evidence="9">8032-3</strain>
    </source>
</reference>
<name>A0AAJ0BT66_9PEZI</name>
<keyword evidence="3 6" id="KW-0349">Heme</keyword>
<keyword evidence="7" id="KW-0560">Oxidoreductase</keyword>
<feature type="binding site" description="axial binding residue" evidence="6">
    <location>
        <position position="475"/>
    </location>
    <ligand>
        <name>heme</name>
        <dbReference type="ChEBI" id="CHEBI:30413"/>
    </ligand>
    <ligandPart>
        <name>Fe</name>
        <dbReference type="ChEBI" id="CHEBI:18248"/>
    </ligandPart>
</feature>
<evidence type="ECO:0000313" key="10">
    <source>
        <dbReference type="Proteomes" id="UP001244011"/>
    </source>
</evidence>
<feature type="transmembrane region" description="Helical" evidence="8">
    <location>
        <begin position="22"/>
        <end position="43"/>
    </location>
</feature>
<evidence type="ECO:0000256" key="7">
    <source>
        <dbReference type="RuleBase" id="RU000461"/>
    </source>
</evidence>
<dbReference type="InterPro" id="IPR017972">
    <property type="entry name" value="Cyt_P450_CS"/>
</dbReference>
<organism evidence="9 10">
    <name type="scientific">Phialemonium atrogriseum</name>
    <dbReference type="NCBI Taxonomy" id="1093897"/>
    <lineage>
        <taxon>Eukaryota</taxon>
        <taxon>Fungi</taxon>
        <taxon>Dikarya</taxon>
        <taxon>Ascomycota</taxon>
        <taxon>Pezizomycotina</taxon>
        <taxon>Sordariomycetes</taxon>
        <taxon>Sordariomycetidae</taxon>
        <taxon>Cephalothecales</taxon>
        <taxon>Cephalothecaceae</taxon>
        <taxon>Phialemonium</taxon>
    </lineage>
</organism>
<comment type="cofactor">
    <cofactor evidence="1 6">
        <name>heme</name>
        <dbReference type="ChEBI" id="CHEBI:30413"/>
    </cofactor>
</comment>
<dbReference type="PROSITE" id="PS00086">
    <property type="entry name" value="CYTOCHROME_P450"/>
    <property type="match status" value="1"/>
</dbReference>
<keyword evidence="4 6" id="KW-0479">Metal-binding</keyword>
<dbReference type="AlphaFoldDB" id="A0AAJ0BT66"/>
<dbReference type="GeneID" id="85305864"/>
<dbReference type="GO" id="GO:0004497">
    <property type="term" value="F:monooxygenase activity"/>
    <property type="evidence" value="ECO:0007669"/>
    <property type="project" value="UniProtKB-KW"/>
</dbReference>
<evidence type="ECO:0000256" key="1">
    <source>
        <dbReference type="ARBA" id="ARBA00001971"/>
    </source>
</evidence>
<dbReference type="InterPro" id="IPR036396">
    <property type="entry name" value="Cyt_P450_sf"/>
</dbReference>
<evidence type="ECO:0000256" key="5">
    <source>
        <dbReference type="ARBA" id="ARBA00023004"/>
    </source>
</evidence>
<keyword evidence="10" id="KW-1185">Reference proteome</keyword>
<comment type="caution">
    <text evidence="9">The sequence shown here is derived from an EMBL/GenBank/DDBJ whole genome shotgun (WGS) entry which is preliminary data.</text>
</comment>
<dbReference type="PANTHER" id="PTHR24305:SF232">
    <property type="entry name" value="P450, PUTATIVE (EUROFUNG)-RELATED"/>
    <property type="match status" value="1"/>
</dbReference>
<dbReference type="InterPro" id="IPR001128">
    <property type="entry name" value="Cyt_P450"/>
</dbReference>
<dbReference type="InterPro" id="IPR002401">
    <property type="entry name" value="Cyt_P450_E_grp-I"/>
</dbReference>
<keyword evidence="8" id="KW-0472">Membrane</keyword>
<keyword evidence="8" id="KW-0812">Transmembrane</keyword>
<dbReference type="CDD" id="cd11060">
    <property type="entry name" value="CYP57A1-like"/>
    <property type="match status" value="1"/>
</dbReference>
<evidence type="ECO:0000256" key="2">
    <source>
        <dbReference type="ARBA" id="ARBA00010617"/>
    </source>
</evidence>
<dbReference type="GO" id="GO:0016705">
    <property type="term" value="F:oxidoreductase activity, acting on paired donors, with incorporation or reduction of molecular oxygen"/>
    <property type="evidence" value="ECO:0007669"/>
    <property type="project" value="InterPro"/>
</dbReference>
<dbReference type="GO" id="GO:0020037">
    <property type="term" value="F:heme binding"/>
    <property type="evidence" value="ECO:0007669"/>
    <property type="project" value="InterPro"/>
</dbReference>
<dbReference type="EMBL" id="MU839024">
    <property type="protein sequence ID" value="KAK1763825.1"/>
    <property type="molecule type" value="Genomic_DNA"/>
</dbReference>
<comment type="similarity">
    <text evidence="2 7">Belongs to the cytochrome P450 family.</text>
</comment>
<evidence type="ECO:0000256" key="3">
    <source>
        <dbReference type="ARBA" id="ARBA00022617"/>
    </source>
</evidence>
<dbReference type="SUPFAM" id="SSF48264">
    <property type="entry name" value="Cytochrome P450"/>
    <property type="match status" value="1"/>
</dbReference>
<keyword evidence="5 6" id="KW-0408">Iron</keyword>
<protein>
    <submittedName>
        <fullName evidence="9">Cytochrome P450</fullName>
    </submittedName>
</protein>
<gene>
    <name evidence="9" type="ORF">QBC33DRAFT_212215</name>
</gene>
<dbReference type="PRINTS" id="PR00385">
    <property type="entry name" value="P450"/>
</dbReference>
<keyword evidence="8" id="KW-1133">Transmembrane helix</keyword>
<evidence type="ECO:0000256" key="8">
    <source>
        <dbReference type="SAM" id="Phobius"/>
    </source>
</evidence>
<evidence type="ECO:0000256" key="4">
    <source>
        <dbReference type="ARBA" id="ARBA00022723"/>
    </source>
</evidence>
<proteinExistence type="inferred from homology"/>
<dbReference type="PANTHER" id="PTHR24305">
    <property type="entry name" value="CYTOCHROME P450"/>
    <property type="match status" value="1"/>
</dbReference>